<reference evidence="1 2" key="1">
    <citation type="submission" date="2020-06" db="EMBL/GenBank/DDBJ databases">
        <title>Global-level population genomics: horizontal gene transfer, symbiosis and evolution in Rhizobia.</title>
        <authorList>
            <person name="Gai Y."/>
        </authorList>
    </citation>
    <scope>NUCLEOTIDE SEQUENCE [LARGE SCALE GENOMIC DNA]</scope>
    <source>
        <strain evidence="1 2">PLR6_1b</strain>
    </source>
</reference>
<organism evidence="1 2">
    <name type="scientific">Rhizobium bangladeshense</name>
    <dbReference type="NCBI Taxonomy" id="1138189"/>
    <lineage>
        <taxon>Bacteria</taxon>
        <taxon>Pseudomonadati</taxon>
        <taxon>Pseudomonadota</taxon>
        <taxon>Alphaproteobacteria</taxon>
        <taxon>Hyphomicrobiales</taxon>
        <taxon>Rhizobiaceae</taxon>
        <taxon>Rhizobium/Agrobacterium group</taxon>
        <taxon>Rhizobium</taxon>
    </lineage>
</organism>
<protein>
    <submittedName>
        <fullName evidence="1">Uncharacterized protein</fullName>
    </submittedName>
</protein>
<evidence type="ECO:0000313" key="1">
    <source>
        <dbReference type="EMBL" id="MBY3594263.1"/>
    </source>
</evidence>
<dbReference type="EMBL" id="JABTXI010000026">
    <property type="protein sequence ID" value="MBY3594263.1"/>
    <property type="molecule type" value="Genomic_DNA"/>
</dbReference>
<gene>
    <name evidence="1" type="ORF">HJA87_31165</name>
</gene>
<accession>A0ABS7LUE8</accession>
<comment type="caution">
    <text evidence="1">The sequence shown here is derived from an EMBL/GenBank/DDBJ whole genome shotgun (WGS) entry which is preliminary data.</text>
</comment>
<sequence length="117" mass="13613">MIDERFLTPLEKYRLDHPVEIDEGASMDLGKSMEIEFKPFLSQDLRLDGTDLELADLRKKLLAVDVAIGRYHWIKFELRRRGYEIAIDSSEPRSTIDEITRDAIVAEIEMIMRGEQS</sequence>
<dbReference type="Proteomes" id="UP000720124">
    <property type="component" value="Unassembled WGS sequence"/>
</dbReference>
<keyword evidence="2" id="KW-1185">Reference proteome</keyword>
<evidence type="ECO:0000313" key="2">
    <source>
        <dbReference type="Proteomes" id="UP000720124"/>
    </source>
</evidence>
<dbReference type="RefSeq" id="WP_222012556.1">
    <property type="nucleotide sequence ID" value="NZ_JABTXI010000026.1"/>
</dbReference>
<name>A0ABS7LUE8_9HYPH</name>
<proteinExistence type="predicted"/>